<dbReference type="Pfam" id="PF15801">
    <property type="entry name" value="zf-C6H2"/>
    <property type="match status" value="1"/>
</dbReference>
<dbReference type="InterPro" id="IPR001714">
    <property type="entry name" value="Pept_M24_MAP"/>
</dbReference>
<evidence type="ECO:0000259" key="13">
    <source>
        <dbReference type="PROSITE" id="PS52013"/>
    </source>
</evidence>
<dbReference type="SUPFAM" id="SSF55920">
    <property type="entry name" value="Creatinase/aminopeptidase"/>
    <property type="match status" value="1"/>
</dbReference>
<feature type="binding site" evidence="9">
    <location>
        <position position="337"/>
    </location>
    <ligand>
        <name>Zn(2+)</name>
        <dbReference type="ChEBI" id="CHEBI:29105"/>
        <label>4</label>
        <note>catalytic</note>
    </ligand>
</feature>
<keyword evidence="6 10" id="KW-0863">Zinc-finger</keyword>
<keyword evidence="15" id="KW-1185">Reference proteome</keyword>
<evidence type="ECO:0000256" key="6">
    <source>
        <dbReference type="ARBA" id="ARBA00022771"/>
    </source>
</evidence>
<comment type="cofactor">
    <cofactor evidence="9">
        <name>Zn(2+)</name>
        <dbReference type="ChEBI" id="CHEBI:29105"/>
    </cofactor>
    <cofactor evidence="9">
        <name>Co(2+)</name>
        <dbReference type="ChEBI" id="CHEBI:48828"/>
    </cofactor>
    <cofactor evidence="9">
        <name>Mn(2+)</name>
        <dbReference type="ChEBI" id="CHEBI:29035"/>
    </cofactor>
    <cofactor evidence="9">
        <name>Fe(2+)</name>
        <dbReference type="ChEBI" id="CHEBI:29033"/>
    </cofactor>
    <text evidence="9">Binds 2 divalent metal cations per subunit. Has a high-affinity and a low affinity metal-binding site. The true nature of the physiological cofactor is under debate. The enzyme is active with zinc, cobalt, manganese or divalent iron ions. Has high activity with zinc; zinc cofactor is transferred into the active site region by the ZNG1 zinc chaperone.</text>
</comment>
<dbReference type="Proteomes" id="UP000192596">
    <property type="component" value="Unassembled WGS sequence"/>
</dbReference>
<evidence type="ECO:0000256" key="10">
    <source>
        <dbReference type="PROSITE-ProRule" id="PRU01357"/>
    </source>
</evidence>
<evidence type="ECO:0000256" key="8">
    <source>
        <dbReference type="ARBA" id="ARBA00022833"/>
    </source>
</evidence>
<keyword evidence="2 9" id="KW-0031">Aminopeptidase</keyword>
<comment type="subcellular location">
    <subcellularLocation>
        <location evidence="1 9">Cytoplasm</location>
    </subcellularLocation>
</comment>
<feature type="binding site" evidence="9">
    <location>
        <position position="304"/>
    </location>
    <ligand>
        <name>Zn(2+)</name>
        <dbReference type="ChEBI" id="CHEBI:29105"/>
        <label>4</label>
        <note>catalytic</note>
    </ligand>
</feature>
<dbReference type="PROSITE" id="PS52013">
    <property type="entry name" value="ZF_C6H2"/>
    <property type="match status" value="1"/>
</dbReference>
<dbReference type="NCBIfam" id="TIGR00500">
    <property type="entry name" value="met_pdase_I"/>
    <property type="match status" value="1"/>
</dbReference>
<comment type="subunit">
    <text evidence="9">Associates with the 60S ribosomal subunit of the 80S translational complex.</text>
</comment>
<keyword evidence="3 9" id="KW-0963">Cytoplasm</keyword>
<protein>
    <recommendedName>
        <fullName evidence="11">Methionine aminopeptidase</fullName>
        <ecNumber evidence="11">3.4.11.18</ecNumber>
    </recommendedName>
</protein>
<dbReference type="OrthoDB" id="3209743at2759"/>
<sequence length="408" mass="45126">MDQAPAKEIVVQSQRKCEGADCSENAGTLQCPTCQKLGKEAFFCSQDCFKRNWATHKTVHKSANSMLSNIITPGVVSLPDADGHFNPFPTYPYTGSLRPMYPLSMRRAVPEKIPRPDYALTGIPRSEQVPTARKTIKLLNKDEIKGMRKVCRLAREVLDIAAAALKPGITTDQIDEIVHKACVERDSYPSPLNYCEFPKSVCTSPNEVICHGIPDQRPLKDGDIINLDVTLYHKGFHGDLNETYYVGSAEKDADSVRVVEAARDCLSEAIKLVKPGALFRDYGNTIEKVAKSRNCQVVRTYVGHGINQLFHTVPNIPHYAKNKAVGEAKVGMCFTIEPMITLGSYRDKTWPDNWTSVTGDGKRTAQFEHTLLVTEDGVEVLTARLESSPGGKVEMPQEEVKTNGEAKA</sequence>
<evidence type="ECO:0000256" key="11">
    <source>
        <dbReference type="RuleBase" id="RU003653"/>
    </source>
</evidence>
<dbReference type="HAMAP" id="MF_01974">
    <property type="entry name" value="MetAP_1"/>
    <property type="match status" value="1"/>
</dbReference>
<comment type="function">
    <text evidence="9 11">Cotranslationally removes the N-terminal methionine from nascent proteins. The N-terminal methionine is often cleaved when the second residue in the primary sequence is small and uncharged (Met-Ala-, Cys, Gly, Pro, Ser, Thr, or Val).</text>
</comment>
<feature type="region of interest" description="Disordered" evidence="12">
    <location>
        <begin position="386"/>
        <end position="408"/>
    </location>
</feature>
<feature type="binding site" evidence="9">
    <location>
        <position position="211"/>
    </location>
    <ligand>
        <name>a protein</name>
        <dbReference type="ChEBI" id="CHEBI:16541"/>
    </ligand>
    <ligandPart>
        <name>N-terminal L-methionine residue</name>
        <dbReference type="ChEBI" id="CHEBI:64731"/>
    </ligandPart>
</feature>
<evidence type="ECO:0000256" key="9">
    <source>
        <dbReference type="HAMAP-Rule" id="MF_03174"/>
    </source>
</evidence>
<reference evidence="15" key="1">
    <citation type="submission" date="2017-03" db="EMBL/GenBank/DDBJ databases">
        <title>Genomes of endolithic fungi from Antarctica.</title>
        <authorList>
            <person name="Coleine C."/>
            <person name="Masonjones S."/>
            <person name="Stajich J.E."/>
        </authorList>
    </citation>
    <scope>NUCLEOTIDE SEQUENCE [LARGE SCALE GENOMIC DNA]</scope>
    <source>
        <strain evidence="15">CCFEE 5527</strain>
    </source>
</reference>
<dbReference type="InterPro" id="IPR000994">
    <property type="entry name" value="Pept_M24"/>
</dbReference>
<evidence type="ECO:0000256" key="7">
    <source>
        <dbReference type="ARBA" id="ARBA00022801"/>
    </source>
</evidence>
<accession>A0A1V8TAY2</accession>
<dbReference type="InParanoid" id="A0A1V8TAY2"/>
<organism evidence="14 15">
    <name type="scientific">Cryoendolithus antarcticus</name>
    <dbReference type="NCBI Taxonomy" id="1507870"/>
    <lineage>
        <taxon>Eukaryota</taxon>
        <taxon>Fungi</taxon>
        <taxon>Dikarya</taxon>
        <taxon>Ascomycota</taxon>
        <taxon>Pezizomycotina</taxon>
        <taxon>Dothideomycetes</taxon>
        <taxon>Dothideomycetidae</taxon>
        <taxon>Cladosporiales</taxon>
        <taxon>Cladosporiaceae</taxon>
        <taxon>Cryoendolithus</taxon>
    </lineage>
</organism>
<dbReference type="GO" id="GO:0006508">
    <property type="term" value="P:proteolysis"/>
    <property type="evidence" value="ECO:0007669"/>
    <property type="project" value="UniProtKB-KW"/>
</dbReference>
<name>A0A1V8TAY2_9PEZI</name>
<dbReference type="GO" id="GO:0005829">
    <property type="term" value="C:cytosol"/>
    <property type="evidence" value="ECO:0007669"/>
    <property type="project" value="TreeGrafter"/>
</dbReference>
<comment type="catalytic activity">
    <reaction evidence="9 11">
        <text>Release of N-terminal amino acids, preferentially methionine, from peptides and arylamides.</text>
        <dbReference type="EC" id="3.4.11.18"/>
    </reaction>
</comment>
<dbReference type="GO" id="GO:0008270">
    <property type="term" value="F:zinc ion binding"/>
    <property type="evidence" value="ECO:0007669"/>
    <property type="project" value="UniProtKB-KW"/>
</dbReference>
<dbReference type="InterPro" id="IPR036005">
    <property type="entry name" value="Creatinase/aminopeptidase-like"/>
</dbReference>
<evidence type="ECO:0000256" key="4">
    <source>
        <dbReference type="ARBA" id="ARBA00022670"/>
    </source>
</evidence>
<evidence type="ECO:0000256" key="1">
    <source>
        <dbReference type="ARBA" id="ARBA00004496"/>
    </source>
</evidence>
<feature type="domain" description="C6H2-type" evidence="13">
    <location>
        <begin position="14"/>
        <end position="67"/>
    </location>
</feature>
<evidence type="ECO:0000256" key="5">
    <source>
        <dbReference type="ARBA" id="ARBA00022723"/>
    </source>
</evidence>
<keyword evidence="8" id="KW-0862">Zinc</keyword>
<dbReference type="PANTHER" id="PTHR43330:SF7">
    <property type="entry name" value="METHIONINE AMINOPEPTIDASE 1"/>
    <property type="match status" value="1"/>
</dbReference>
<dbReference type="CDD" id="cd01086">
    <property type="entry name" value="MetAP1"/>
    <property type="match status" value="1"/>
</dbReference>
<feature type="compositionally biased region" description="Basic and acidic residues" evidence="12">
    <location>
        <begin position="398"/>
        <end position="408"/>
    </location>
</feature>
<dbReference type="PROSITE" id="PS00680">
    <property type="entry name" value="MAP_1"/>
    <property type="match status" value="1"/>
</dbReference>
<evidence type="ECO:0000313" key="14">
    <source>
        <dbReference type="EMBL" id="OQO08535.1"/>
    </source>
</evidence>
<dbReference type="InterPro" id="IPR031615">
    <property type="entry name" value="Zfn-C6H2"/>
</dbReference>
<evidence type="ECO:0000313" key="15">
    <source>
        <dbReference type="Proteomes" id="UP000192596"/>
    </source>
</evidence>
<dbReference type="FunCoup" id="A0A1V8TAY2">
    <property type="interactions" value="1572"/>
</dbReference>
<comment type="caution">
    <text evidence="14">The sequence shown here is derived from an EMBL/GenBank/DDBJ whole genome shotgun (WGS) entry which is preliminary data.</text>
</comment>
<keyword evidence="4 9" id="KW-0645">Protease</keyword>
<dbReference type="STRING" id="1507870.A0A1V8TAY2"/>
<dbReference type="EC" id="3.4.11.18" evidence="11"/>
<dbReference type="PRINTS" id="PR00599">
    <property type="entry name" value="MAPEPTIDASE"/>
</dbReference>
<dbReference type="Gene3D" id="3.90.230.10">
    <property type="entry name" value="Creatinase/methionine aminopeptidase superfamily"/>
    <property type="match status" value="1"/>
</dbReference>
<comment type="similarity">
    <text evidence="9 10">Belongs to the peptidase M24A family. Methionine aminopeptidase type 1 subfamily.</text>
</comment>
<dbReference type="InterPro" id="IPR002467">
    <property type="entry name" value="Pept_M24A_MAP1"/>
</dbReference>
<evidence type="ECO:0000256" key="12">
    <source>
        <dbReference type="SAM" id="MobiDB-lite"/>
    </source>
</evidence>
<comment type="cofactor">
    <cofactor evidence="11">
        <name>Co(2+)</name>
        <dbReference type="ChEBI" id="CHEBI:48828"/>
    </cofactor>
    <cofactor evidence="11">
        <name>Zn(2+)</name>
        <dbReference type="ChEBI" id="CHEBI:29105"/>
    </cofactor>
    <cofactor evidence="11">
        <name>Mn(2+)</name>
        <dbReference type="ChEBI" id="CHEBI:29035"/>
    </cofactor>
    <cofactor evidence="11">
        <name>Fe(2+)</name>
        <dbReference type="ChEBI" id="CHEBI:29033"/>
    </cofactor>
    <text evidence="11">Binds 2 divalent metal cations per subunit. Has a high-affinity and a low affinity metal-binding site. The true nature of the physiological cofactor is under debate. The enzyme is active with cobalt, zinc, manganese or divalent iron ions.</text>
</comment>
<evidence type="ECO:0000256" key="2">
    <source>
        <dbReference type="ARBA" id="ARBA00022438"/>
    </source>
</evidence>
<keyword evidence="7 9" id="KW-0378">Hydrolase</keyword>
<dbReference type="PANTHER" id="PTHR43330">
    <property type="entry name" value="METHIONINE AMINOPEPTIDASE"/>
    <property type="match status" value="1"/>
</dbReference>
<dbReference type="GO" id="GO:0070006">
    <property type="term" value="F:metalloaminopeptidase activity"/>
    <property type="evidence" value="ECO:0007669"/>
    <property type="project" value="UniProtKB-UniRule"/>
</dbReference>
<dbReference type="EMBL" id="NAJO01000012">
    <property type="protein sequence ID" value="OQO08535.1"/>
    <property type="molecule type" value="Genomic_DNA"/>
</dbReference>
<proteinExistence type="inferred from homology"/>
<keyword evidence="5 9" id="KW-0479">Metal-binding</keyword>
<dbReference type="GO" id="GO:0004239">
    <property type="term" value="F:initiator methionyl aminopeptidase activity"/>
    <property type="evidence" value="ECO:0007669"/>
    <property type="project" value="UniProtKB-UniRule"/>
</dbReference>
<dbReference type="AlphaFoldDB" id="A0A1V8TAY2"/>
<evidence type="ECO:0000256" key="3">
    <source>
        <dbReference type="ARBA" id="ARBA00022490"/>
    </source>
</evidence>
<feature type="binding site" evidence="9">
    <location>
        <position position="239"/>
    </location>
    <ligand>
        <name>Zn(2+)</name>
        <dbReference type="ChEBI" id="CHEBI:29105"/>
        <label>4</label>
        <note>catalytic</note>
    </ligand>
</feature>
<feature type="binding site" evidence="9">
    <location>
        <position position="368"/>
    </location>
    <ligand>
        <name>Zn(2+)</name>
        <dbReference type="ChEBI" id="CHEBI:29105"/>
        <label>4</label>
        <note>catalytic</note>
    </ligand>
</feature>
<dbReference type="Pfam" id="PF00557">
    <property type="entry name" value="Peptidase_M24"/>
    <property type="match status" value="1"/>
</dbReference>
<gene>
    <name evidence="14" type="ORF">B0A48_06405</name>
</gene>
<dbReference type="FunFam" id="3.90.230.10:FF:000010">
    <property type="entry name" value="Methionine aminopeptidase"/>
    <property type="match status" value="1"/>
</dbReference>
<feature type="binding site" evidence="9">
    <location>
        <position position="311"/>
    </location>
    <ligand>
        <name>a protein</name>
        <dbReference type="ChEBI" id="CHEBI:16541"/>
    </ligand>
    <ligandPart>
        <name>N-terminal L-methionine residue</name>
        <dbReference type="ChEBI" id="CHEBI:64731"/>
    </ligandPart>
</feature>
<feature type="binding site" evidence="9">
    <location>
        <position position="239"/>
    </location>
    <ligand>
        <name>Zn(2+)</name>
        <dbReference type="ChEBI" id="CHEBI:29105"/>
        <label>3</label>
    </ligand>
</feature>
<feature type="binding site" evidence="9">
    <location>
        <position position="368"/>
    </location>
    <ligand>
        <name>Zn(2+)</name>
        <dbReference type="ChEBI" id="CHEBI:29105"/>
        <label>3</label>
    </ligand>
</feature>
<feature type="binding site" evidence="9">
    <location>
        <position position="228"/>
    </location>
    <ligand>
        <name>Zn(2+)</name>
        <dbReference type="ChEBI" id="CHEBI:29105"/>
        <label>3</label>
    </ligand>
</feature>